<evidence type="ECO:0000313" key="2">
    <source>
        <dbReference type="EMBL" id="GBP30649.1"/>
    </source>
</evidence>
<name>A0A4C1UWJ6_EUMVA</name>
<evidence type="ECO:0000256" key="1">
    <source>
        <dbReference type="SAM" id="MobiDB-lite"/>
    </source>
</evidence>
<keyword evidence="3" id="KW-1185">Reference proteome</keyword>
<feature type="region of interest" description="Disordered" evidence="1">
    <location>
        <begin position="15"/>
        <end position="51"/>
    </location>
</feature>
<dbReference type="EMBL" id="BGZK01000235">
    <property type="protein sequence ID" value="GBP30649.1"/>
    <property type="molecule type" value="Genomic_DNA"/>
</dbReference>
<sequence>MRIDKGYNQTISYDIRTDRRRTVRKQKDSGFAYGQKKKKKKTSRICSREPAGVSDKVMTSRVLGTVIFSEVYHKGACRPPSRVKKEIEP</sequence>
<protein>
    <submittedName>
        <fullName evidence="2">Uncharacterized protein</fullName>
    </submittedName>
</protein>
<organism evidence="2 3">
    <name type="scientific">Eumeta variegata</name>
    <name type="common">Bagworm moth</name>
    <name type="synonym">Eumeta japonica</name>
    <dbReference type="NCBI Taxonomy" id="151549"/>
    <lineage>
        <taxon>Eukaryota</taxon>
        <taxon>Metazoa</taxon>
        <taxon>Ecdysozoa</taxon>
        <taxon>Arthropoda</taxon>
        <taxon>Hexapoda</taxon>
        <taxon>Insecta</taxon>
        <taxon>Pterygota</taxon>
        <taxon>Neoptera</taxon>
        <taxon>Endopterygota</taxon>
        <taxon>Lepidoptera</taxon>
        <taxon>Glossata</taxon>
        <taxon>Ditrysia</taxon>
        <taxon>Tineoidea</taxon>
        <taxon>Psychidae</taxon>
        <taxon>Oiketicinae</taxon>
        <taxon>Eumeta</taxon>
    </lineage>
</organism>
<comment type="caution">
    <text evidence="2">The sequence shown here is derived from an EMBL/GenBank/DDBJ whole genome shotgun (WGS) entry which is preliminary data.</text>
</comment>
<dbReference type="AlphaFoldDB" id="A0A4C1UWJ6"/>
<dbReference type="Proteomes" id="UP000299102">
    <property type="component" value="Unassembled WGS sequence"/>
</dbReference>
<accession>A0A4C1UWJ6</accession>
<gene>
    <name evidence="2" type="ORF">EVAR_76194_1</name>
</gene>
<evidence type="ECO:0000313" key="3">
    <source>
        <dbReference type="Proteomes" id="UP000299102"/>
    </source>
</evidence>
<proteinExistence type="predicted"/>
<reference evidence="2 3" key="1">
    <citation type="journal article" date="2019" name="Commun. Biol.">
        <title>The bagworm genome reveals a unique fibroin gene that provides high tensile strength.</title>
        <authorList>
            <person name="Kono N."/>
            <person name="Nakamura H."/>
            <person name="Ohtoshi R."/>
            <person name="Tomita M."/>
            <person name="Numata K."/>
            <person name="Arakawa K."/>
        </authorList>
    </citation>
    <scope>NUCLEOTIDE SEQUENCE [LARGE SCALE GENOMIC DNA]</scope>
</reference>